<dbReference type="InterPro" id="IPR059095">
    <property type="entry name" value="Znf_C2H2_17_2nd"/>
</dbReference>
<evidence type="ECO:0000313" key="5">
    <source>
        <dbReference type="Proteomes" id="UP000034164"/>
    </source>
</evidence>
<organism evidence="4 5">
    <name type="scientific">[Emmonsia] crescens</name>
    <dbReference type="NCBI Taxonomy" id="73230"/>
    <lineage>
        <taxon>Eukaryota</taxon>
        <taxon>Fungi</taxon>
        <taxon>Dikarya</taxon>
        <taxon>Ascomycota</taxon>
        <taxon>Pezizomycotina</taxon>
        <taxon>Eurotiomycetes</taxon>
        <taxon>Eurotiomycetidae</taxon>
        <taxon>Onygenales</taxon>
        <taxon>Ajellomycetaceae</taxon>
        <taxon>Emergomyces</taxon>
    </lineage>
</organism>
<evidence type="ECO:0000256" key="1">
    <source>
        <dbReference type="SAM" id="MobiDB-lite"/>
    </source>
</evidence>
<feature type="domain" description="C2H2-domain containing protein first zinc finger" evidence="3">
    <location>
        <begin position="162"/>
        <end position="191"/>
    </location>
</feature>
<dbReference type="EMBL" id="LCZI01000625">
    <property type="protein sequence ID" value="KKZ65543.1"/>
    <property type="molecule type" value="Genomic_DNA"/>
</dbReference>
<accession>A0A0G2I530</accession>
<evidence type="ECO:0000313" key="4">
    <source>
        <dbReference type="EMBL" id="KKZ65543.1"/>
    </source>
</evidence>
<dbReference type="InterPro" id="IPR059009">
    <property type="entry name" value="Znf_C2H2_17_1st"/>
</dbReference>
<evidence type="ECO:0000259" key="2">
    <source>
        <dbReference type="Pfam" id="PF26176"/>
    </source>
</evidence>
<feature type="compositionally biased region" description="Basic residues" evidence="1">
    <location>
        <begin position="244"/>
        <end position="253"/>
    </location>
</feature>
<feature type="region of interest" description="Disordered" evidence="1">
    <location>
        <begin position="1"/>
        <end position="24"/>
    </location>
</feature>
<gene>
    <name evidence="4" type="ORF">EMCG_08616</name>
</gene>
<reference evidence="5" key="1">
    <citation type="journal article" date="2015" name="PLoS Genet.">
        <title>The dynamic genome and transcriptome of the human fungal pathogen Blastomyces and close relative Emmonsia.</title>
        <authorList>
            <person name="Munoz J.F."/>
            <person name="Gauthier G.M."/>
            <person name="Desjardins C.A."/>
            <person name="Gallo J.E."/>
            <person name="Holder J."/>
            <person name="Sullivan T.D."/>
            <person name="Marty A.J."/>
            <person name="Carmen J.C."/>
            <person name="Chen Z."/>
            <person name="Ding L."/>
            <person name="Gujja S."/>
            <person name="Magrini V."/>
            <person name="Misas E."/>
            <person name="Mitreva M."/>
            <person name="Priest M."/>
            <person name="Saif S."/>
            <person name="Whiston E.A."/>
            <person name="Young S."/>
            <person name="Zeng Q."/>
            <person name="Goldman W.E."/>
            <person name="Mardis E.R."/>
            <person name="Taylor J.W."/>
            <person name="McEwen J.G."/>
            <person name="Clay O.K."/>
            <person name="Klein B.S."/>
            <person name="Cuomo C.A."/>
        </authorList>
    </citation>
    <scope>NUCLEOTIDE SEQUENCE [LARGE SCALE GENOMIC DNA]</scope>
    <source>
        <strain evidence="5">UAMH 3008</strain>
    </source>
</reference>
<dbReference type="AlphaFoldDB" id="A0A0G2I530"/>
<proteinExistence type="predicted"/>
<evidence type="ECO:0008006" key="6">
    <source>
        <dbReference type="Google" id="ProtNLM"/>
    </source>
</evidence>
<dbReference type="Pfam" id="PF26177">
    <property type="entry name" value="zf_C2H2_17_1st"/>
    <property type="match status" value="1"/>
</dbReference>
<protein>
    <recommendedName>
        <fullName evidence="6">C2H2-type domain-containing protein</fullName>
    </recommendedName>
</protein>
<dbReference type="OrthoDB" id="5062908at2759"/>
<dbReference type="InterPro" id="IPR036236">
    <property type="entry name" value="Znf_C2H2_sf"/>
</dbReference>
<comment type="caution">
    <text evidence="4">The sequence shown here is derived from an EMBL/GenBank/DDBJ whole genome shotgun (WGS) entry which is preliminary data.</text>
</comment>
<dbReference type="Proteomes" id="UP000034164">
    <property type="component" value="Unassembled WGS sequence"/>
</dbReference>
<name>A0A0G2I530_9EURO</name>
<evidence type="ECO:0000259" key="3">
    <source>
        <dbReference type="Pfam" id="PF26177"/>
    </source>
</evidence>
<sequence>MVFKCPESPHPGNTRPSLSALSVGSHCSGISHPPGYKNKSRSSIFAAVPSDVLINAVNGWNDGHEQGYLQDQTNPLPDMIPLFLPYNPASKDSQNETQSVSEFPHTAKRKVHDEMRSHPYYSRPRRDDGKYYCPFAEGIDPCTHLPTMEKWAYVKHLDSHLKPFQCKVTECDGPCFSSDERLHQHEREVHGEAPYLCSVQECERSLPDNGFPRRWNLRDHINRLHDPEKNADPAQWSSKNYVGRARKRQRTRNKRDITPTLQNPPAVDGSKPGVKS</sequence>
<dbReference type="VEuPathDB" id="FungiDB:EMCG_08616"/>
<feature type="domain" description="C2H2-domain containing protein second zinc finger" evidence="2">
    <location>
        <begin position="194"/>
        <end position="225"/>
    </location>
</feature>
<feature type="region of interest" description="Disordered" evidence="1">
    <location>
        <begin position="225"/>
        <end position="276"/>
    </location>
</feature>
<dbReference type="Gene3D" id="3.30.160.60">
    <property type="entry name" value="Classic Zinc Finger"/>
    <property type="match status" value="1"/>
</dbReference>
<dbReference type="Pfam" id="PF26176">
    <property type="entry name" value="zf_C2H2_17_2"/>
    <property type="match status" value="1"/>
</dbReference>
<dbReference type="SUPFAM" id="SSF57667">
    <property type="entry name" value="beta-beta-alpha zinc fingers"/>
    <property type="match status" value="1"/>
</dbReference>